<feature type="domain" description="DUF2062" evidence="2">
    <location>
        <begin position="11"/>
        <end position="158"/>
    </location>
</feature>
<dbReference type="RefSeq" id="WP_345098346.1">
    <property type="nucleotide sequence ID" value="NZ_BAABGS010000014.1"/>
</dbReference>
<dbReference type="EMBL" id="JBHUIR010000011">
    <property type="protein sequence ID" value="MFD2258723.1"/>
    <property type="molecule type" value="Genomic_DNA"/>
</dbReference>
<sequence length="177" mass="19308">MMLWPRRSFRRSARYFMVKALRLQGSPHAVAAGLAIGVFCTFTPFVGLHFLLAIVLAWLVRASVIAAATGTALGNPITLPFIWGATLQVGQLVLQQNLETAIGANSLGNLLLDFEFARLWDPLLKPMLVGSVLLGGVAAVITYFLVFMGIRRLRRRRRTAGQARATARIQPDGSHPG</sequence>
<dbReference type="PANTHER" id="PTHR40547">
    <property type="entry name" value="SLL0298 PROTEIN"/>
    <property type="match status" value="1"/>
</dbReference>
<dbReference type="Pfam" id="PF09835">
    <property type="entry name" value="DUF2062"/>
    <property type="match status" value="1"/>
</dbReference>
<dbReference type="Proteomes" id="UP001597373">
    <property type="component" value="Unassembled WGS sequence"/>
</dbReference>
<evidence type="ECO:0000259" key="2">
    <source>
        <dbReference type="Pfam" id="PF09835"/>
    </source>
</evidence>
<protein>
    <submittedName>
        <fullName evidence="3">DUF2062 domain-containing protein</fullName>
    </submittedName>
</protein>
<feature type="transmembrane region" description="Helical" evidence="1">
    <location>
        <begin position="29"/>
        <end position="60"/>
    </location>
</feature>
<proteinExistence type="predicted"/>
<dbReference type="PANTHER" id="PTHR40547:SF1">
    <property type="entry name" value="SLL0298 PROTEIN"/>
    <property type="match status" value="1"/>
</dbReference>
<keyword evidence="4" id="KW-1185">Reference proteome</keyword>
<dbReference type="InterPro" id="IPR018639">
    <property type="entry name" value="DUF2062"/>
</dbReference>
<keyword evidence="1" id="KW-0472">Membrane</keyword>
<evidence type="ECO:0000313" key="3">
    <source>
        <dbReference type="EMBL" id="MFD2258723.1"/>
    </source>
</evidence>
<evidence type="ECO:0000256" key="1">
    <source>
        <dbReference type="SAM" id="Phobius"/>
    </source>
</evidence>
<accession>A0ABW5DDX0</accession>
<comment type="caution">
    <text evidence="3">The sequence shown here is derived from an EMBL/GenBank/DDBJ whole genome shotgun (WGS) entry which is preliminary data.</text>
</comment>
<evidence type="ECO:0000313" key="4">
    <source>
        <dbReference type="Proteomes" id="UP001597373"/>
    </source>
</evidence>
<organism evidence="3 4">
    <name type="scientific">Chelativorans composti</name>
    <dbReference type="NCBI Taxonomy" id="768533"/>
    <lineage>
        <taxon>Bacteria</taxon>
        <taxon>Pseudomonadati</taxon>
        <taxon>Pseudomonadota</taxon>
        <taxon>Alphaproteobacteria</taxon>
        <taxon>Hyphomicrobiales</taxon>
        <taxon>Phyllobacteriaceae</taxon>
        <taxon>Chelativorans</taxon>
    </lineage>
</organism>
<keyword evidence="1" id="KW-1133">Transmembrane helix</keyword>
<keyword evidence="1" id="KW-0812">Transmembrane</keyword>
<gene>
    <name evidence="3" type="ORF">ACFSMZ_02940</name>
</gene>
<feature type="transmembrane region" description="Helical" evidence="1">
    <location>
        <begin position="128"/>
        <end position="150"/>
    </location>
</feature>
<reference evidence="4" key="1">
    <citation type="journal article" date="2019" name="Int. J. Syst. Evol. Microbiol.">
        <title>The Global Catalogue of Microorganisms (GCM) 10K type strain sequencing project: providing services to taxonomists for standard genome sequencing and annotation.</title>
        <authorList>
            <consortium name="The Broad Institute Genomics Platform"/>
            <consortium name="The Broad Institute Genome Sequencing Center for Infectious Disease"/>
            <person name="Wu L."/>
            <person name="Ma J."/>
        </authorList>
    </citation>
    <scope>NUCLEOTIDE SEQUENCE [LARGE SCALE GENOMIC DNA]</scope>
    <source>
        <strain evidence="4">KCTC 23707</strain>
    </source>
</reference>
<name>A0ABW5DDX0_9HYPH</name>